<evidence type="ECO:0000256" key="1">
    <source>
        <dbReference type="ARBA" id="ARBA00038248"/>
    </source>
</evidence>
<gene>
    <name evidence="3" type="ORF">CLV27_1044</name>
</gene>
<evidence type="ECO:0000313" key="3">
    <source>
        <dbReference type="EMBL" id="TCK04611.1"/>
    </source>
</evidence>
<protein>
    <submittedName>
        <fullName evidence="3">Uncharacterized protein (UPF0332 family)</fullName>
    </submittedName>
</protein>
<feature type="domain" description="HEPN" evidence="2">
    <location>
        <begin position="4"/>
        <end position="120"/>
    </location>
</feature>
<dbReference type="InterPro" id="IPR052226">
    <property type="entry name" value="UPF0332_toxin"/>
</dbReference>
<name>A0A4R1GCW5_9BACT</name>
<dbReference type="PANTHER" id="PTHR36565:SF1">
    <property type="entry name" value="UPF0332 PROTEIN TM_1000"/>
    <property type="match status" value="1"/>
</dbReference>
<accession>A0A4R1GCW5</accession>
<proteinExistence type="inferred from homology"/>
<comment type="similarity">
    <text evidence="1">Belongs to the UPF0332 family.</text>
</comment>
<evidence type="ECO:0000313" key="4">
    <source>
        <dbReference type="Proteomes" id="UP000295777"/>
    </source>
</evidence>
<dbReference type="Pfam" id="PF05168">
    <property type="entry name" value="HEPN"/>
    <property type="match status" value="1"/>
</dbReference>
<dbReference type="Gene3D" id="1.20.120.330">
    <property type="entry name" value="Nucleotidyltransferases domain 2"/>
    <property type="match status" value="1"/>
</dbReference>
<dbReference type="OrthoDB" id="15472at2"/>
<keyword evidence="4" id="KW-1185">Reference proteome</keyword>
<sequence length="126" mass="15039">MDWYKSWILKAREHRASADILFSQGKLRDAISRYYYSAFSIMVAVCGQAPKGRWEHKGILKYFFKWCKENGINLPKEDRELLSVFYDKRRTADYTTEVILLEEVKAYTKLVERLFEVVDGWRKNNT</sequence>
<dbReference type="AlphaFoldDB" id="A0A4R1GCW5"/>
<reference evidence="3 4" key="1">
    <citation type="submission" date="2019-03" db="EMBL/GenBank/DDBJ databases">
        <title>Genomic Encyclopedia of Archaeal and Bacterial Type Strains, Phase II (KMG-II): from individual species to whole genera.</title>
        <authorList>
            <person name="Goeker M."/>
        </authorList>
    </citation>
    <scope>NUCLEOTIDE SEQUENCE [LARGE SCALE GENOMIC DNA]</scope>
    <source>
        <strain evidence="3 4">DSM 24425</strain>
    </source>
</reference>
<evidence type="ECO:0000259" key="2">
    <source>
        <dbReference type="Pfam" id="PF05168"/>
    </source>
</evidence>
<dbReference type="PANTHER" id="PTHR36565">
    <property type="entry name" value="UPF0332 PROTEIN TM_1000"/>
    <property type="match status" value="1"/>
</dbReference>
<organism evidence="3 4">
    <name type="scientific">Phorcysia thermohydrogeniphila</name>
    <dbReference type="NCBI Taxonomy" id="936138"/>
    <lineage>
        <taxon>Bacteria</taxon>
        <taxon>Pseudomonadati</taxon>
        <taxon>Aquificota</taxon>
        <taxon>Aquificia</taxon>
        <taxon>Desulfurobacteriales</taxon>
        <taxon>Desulfurobacteriaceae</taxon>
        <taxon>Phorcysia</taxon>
    </lineage>
</organism>
<dbReference type="RefSeq" id="WP_132526486.1">
    <property type="nucleotide sequence ID" value="NZ_SMFV01000003.1"/>
</dbReference>
<dbReference type="EMBL" id="SMFV01000003">
    <property type="protein sequence ID" value="TCK04611.1"/>
    <property type="molecule type" value="Genomic_DNA"/>
</dbReference>
<dbReference type="Proteomes" id="UP000295777">
    <property type="component" value="Unassembled WGS sequence"/>
</dbReference>
<comment type="caution">
    <text evidence="3">The sequence shown here is derived from an EMBL/GenBank/DDBJ whole genome shotgun (WGS) entry which is preliminary data.</text>
</comment>
<dbReference type="InterPro" id="IPR007842">
    <property type="entry name" value="HEPN_dom"/>
</dbReference>